<evidence type="ECO:0000256" key="3">
    <source>
        <dbReference type="ARBA" id="ARBA00012954"/>
    </source>
</evidence>
<dbReference type="PIRSF" id="PIRSF500134">
    <property type="entry name" value="UDPglc_DH_bac"/>
    <property type="match status" value="1"/>
</dbReference>
<dbReference type="SUPFAM" id="SSF48179">
    <property type="entry name" value="6-phosphogluconate dehydrogenase C-terminal domain-like"/>
    <property type="match status" value="1"/>
</dbReference>
<dbReference type="InterPro" id="IPR028357">
    <property type="entry name" value="UDPglc_DH_bac"/>
</dbReference>
<comment type="pathway">
    <text evidence="1">Nucleotide-sugar biosynthesis; UDP-alpha-D-glucuronate biosynthesis; UDP-alpha-D-glucuronate from UDP-alpha-D-glucose: step 1/1.</text>
</comment>
<organism evidence="13 14">
    <name type="scientific">Thalassolituus maritimus</name>
    <dbReference type="NCBI Taxonomy" id="484498"/>
    <lineage>
        <taxon>Bacteria</taxon>
        <taxon>Pseudomonadati</taxon>
        <taxon>Pseudomonadota</taxon>
        <taxon>Gammaproteobacteria</taxon>
        <taxon>Oceanospirillales</taxon>
        <taxon>Oceanospirillaceae</taxon>
        <taxon>Thalassolituus</taxon>
    </lineage>
</organism>
<dbReference type="SMART" id="SM00984">
    <property type="entry name" value="UDPG_MGDP_dh_C"/>
    <property type="match status" value="1"/>
</dbReference>
<keyword evidence="5 8" id="KW-0560">Oxidoreductase</keyword>
<reference evidence="14" key="1">
    <citation type="submission" date="2017-01" db="EMBL/GenBank/DDBJ databases">
        <authorList>
            <person name="Varghese N."/>
            <person name="Submissions S."/>
        </authorList>
    </citation>
    <scope>NUCLEOTIDE SEQUENCE [LARGE SCALE GENOMIC DNA]</scope>
    <source>
        <strain evidence="14">DSM 24913</strain>
    </source>
</reference>
<dbReference type="NCBIfam" id="TIGR03026">
    <property type="entry name" value="NDP-sugDHase"/>
    <property type="match status" value="1"/>
</dbReference>
<dbReference type="PANTHER" id="PTHR43750">
    <property type="entry name" value="UDP-GLUCOSE 6-DEHYDROGENASE TUAD"/>
    <property type="match status" value="1"/>
</dbReference>
<accession>A0A1N7PXT6</accession>
<dbReference type="InterPro" id="IPR001732">
    <property type="entry name" value="UDP-Glc/GDP-Man_DH_N"/>
</dbReference>
<evidence type="ECO:0000256" key="1">
    <source>
        <dbReference type="ARBA" id="ARBA00004701"/>
    </source>
</evidence>
<protein>
    <recommendedName>
        <fullName evidence="4 8">UDP-glucose 6-dehydrogenase</fullName>
        <ecNumber evidence="3 8">1.1.1.22</ecNumber>
    </recommendedName>
</protein>
<dbReference type="UniPathway" id="UPA00038">
    <property type="reaction ID" value="UER00491"/>
</dbReference>
<name>A0A1N7PXT6_9GAMM</name>
<dbReference type="InterPro" id="IPR017476">
    <property type="entry name" value="UDP-Glc/GDP-Man"/>
</dbReference>
<dbReference type="PIRSF" id="PIRSF000124">
    <property type="entry name" value="UDPglc_GDPman_dh"/>
    <property type="match status" value="1"/>
</dbReference>
<dbReference type="OrthoDB" id="9803238at2"/>
<evidence type="ECO:0000256" key="2">
    <source>
        <dbReference type="ARBA" id="ARBA00006601"/>
    </source>
</evidence>
<dbReference type="InterPro" id="IPR036220">
    <property type="entry name" value="UDP-Glc/GDP-Man_DH_C_sf"/>
</dbReference>
<dbReference type="EMBL" id="FTOH01000012">
    <property type="protein sequence ID" value="SIT15401.1"/>
    <property type="molecule type" value="Genomic_DNA"/>
</dbReference>
<dbReference type="PANTHER" id="PTHR43750:SF3">
    <property type="entry name" value="UDP-GLUCOSE 6-DEHYDROGENASE TUAD"/>
    <property type="match status" value="1"/>
</dbReference>
<dbReference type="InterPro" id="IPR014026">
    <property type="entry name" value="UDP-Glc/GDP-Man_DH_dimer"/>
</dbReference>
<feature type="binding site" evidence="10">
    <location>
        <position position="247"/>
    </location>
    <ligand>
        <name>substrate</name>
    </ligand>
</feature>
<dbReference type="STRING" id="484498.SAMN05421686_11214"/>
<dbReference type="RefSeq" id="WP_076517683.1">
    <property type="nucleotide sequence ID" value="NZ_FTOH01000012.1"/>
</dbReference>
<keyword evidence="14" id="KW-1185">Reference proteome</keyword>
<gene>
    <name evidence="13" type="ORF">SAMN05421686_11214</name>
</gene>
<dbReference type="GO" id="GO:0003979">
    <property type="term" value="F:UDP-glucose 6-dehydrogenase activity"/>
    <property type="evidence" value="ECO:0007669"/>
    <property type="project" value="UniProtKB-EC"/>
</dbReference>
<dbReference type="GO" id="GO:0006065">
    <property type="term" value="P:UDP-glucuronate biosynthetic process"/>
    <property type="evidence" value="ECO:0007669"/>
    <property type="project" value="UniProtKB-UniPathway"/>
</dbReference>
<evidence type="ECO:0000256" key="4">
    <source>
        <dbReference type="ARBA" id="ARBA00015132"/>
    </source>
</evidence>
<evidence type="ECO:0000259" key="12">
    <source>
        <dbReference type="SMART" id="SM00984"/>
    </source>
</evidence>
<evidence type="ECO:0000256" key="11">
    <source>
        <dbReference type="PIRSR" id="PIRSR500134-3"/>
    </source>
</evidence>
<dbReference type="InterPro" id="IPR014027">
    <property type="entry name" value="UDP-Glc/GDP-Man_DH_C"/>
</dbReference>
<dbReference type="Proteomes" id="UP000185639">
    <property type="component" value="Unassembled WGS sequence"/>
</dbReference>
<comment type="similarity">
    <text evidence="2 8">Belongs to the UDP-glucose/GDP-mannose dehydrogenase family.</text>
</comment>
<dbReference type="GO" id="GO:0051287">
    <property type="term" value="F:NAD binding"/>
    <property type="evidence" value="ECO:0007669"/>
    <property type="project" value="InterPro"/>
</dbReference>
<sequence>MKVTVAGSGYESFVISACLAEMGNVITHYSQTPPNNVHDLSFHEPGLPAMLKSNVSARRLSFSDDISLASDCDLCILALGHADTVDEQALAFATEFGAALNSETILVNSSPTSLGVTEKMLEAAQSSGNSVNIVCYPVFLKEGEGIEDFMRPDRIVLGTESYEARSVMVSLLRPFSRQKDRVTPMSVRDAELTRLAASAMLATRISLMNEIAAIAESFGADIEAVRSGIGADSRIGYSYLYPGVGYGGVCLPGDIKELVNEATSKDIQPVLLNAVLQRNSMQQEWAASALRGCLGELRGKQIAIWGLAFRPETADVSGSAAIVLIRQLLDAGATVAAYDPMAIEAANKALGEQAGVTFCSHQYDALTDSDALVLMTEWKPFRQPDFNAIGKLLKQPVIIDGRNQYDSAALRQAGFTYRGVGRGNRE</sequence>
<proteinExistence type="inferred from homology"/>
<evidence type="ECO:0000256" key="8">
    <source>
        <dbReference type="PIRNR" id="PIRNR000124"/>
    </source>
</evidence>
<dbReference type="Pfam" id="PF03721">
    <property type="entry name" value="UDPG_MGDP_dh_N"/>
    <property type="match status" value="1"/>
</dbReference>
<evidence type="ECO:0000313" key="13">
    <source>
        <dbReference type="EMBL" id="SIT15401.1"/>
    </source>
</evidence>
<evidence type="ECO:0000256" key="5">
    <source>
        <dbReference type="ARBA" id="ARBA00023002"/>
    </source>
</evidence>
<dbReference type="Pfam" id="PF03720">
    <property type="entry name" value="UDPG_MGDP_dh_C"/>
    <property type="match status" value="1"/>
</dbReference>
<evidence type="ECO:0000256" key="7">
    <source>
        <dbReference type="ARBA" id="ARBA00047473"/>
    </source>
</evidence>
<feature type="binding site" evidence="10">
    <location>
        <begin position="239"/>
        <end position="243"/>
    </location>
    <ligand>
        <name>substrate</name>
    </ligand>
</feature>
<evidence type="ECO:0000256" key="9">
    <source>
        <dbReference type="PIRSR" id="PIRSR500134-1"/>
    </source>
</evidence>
<feature type="domain" description="UDP-glucose/GDP-mannose dehydrogenase C-terminal" evidence="12">
    <location>
        <begin position="303"/>
        <end position="407"/>
    </location>
</feature>
<dbReference type="GO" id="GO:0000271">
    <property type="term" value="P:polysaccharide biosynthetic process"/>
    <property type="evidence" value="ECO:0007669"/>
    <property type="project" value="InterPro"/>
</dbReference>
<dbReference type="SUPFAM" id="SSF52413">
    <property type="entry name" value="UDP-glucose/GDP-mannose dehydrogenase C-terminal domain"/>
    <property type="match status" value="1"/>
</dbReference>
<comment type="catalytic activity">
    <reaction evidence="7 8">
        <text>UDP-alpha-D-glucose + 2 NAD(+) + H2O = UDP-alpha-D-glucuronate + 2 NADH + 3 H(+)</text>
        <dbReference type="Rhea" id="RHEA:23596"/>
        <dbReference type="ChEBI" id="CHEBI:15377"/>
        <dbReference type="ChEBI" id="CHEBI:15378"/>
        <dbReference type="ChEBI" id="CHEBI:57540"/>
        <dbReference type="ChEBI" id="CHEBI:57945"/>
        <dbReference type="ChEBI" id="CHEBI:58052"/>
        <dbReference type="ChEBI" id="CHEBI:58885"/>
        <dbReference type="EC" id="1.1.1.22"/>
    </reaction>
</comment>
<dbReference type="EC" id="1.1.1.22" evidence="3 8"/>
<feature type="active site" description="Nucleophile" evidence="9">
    <location>
        <position position="250"/>
    </location>
</feature>
<dbReference type="InterPro" id="IPR036291">
    <property type="entry name" value="NAD(P)-bd_dom_sf"/>
</dbReference>
<dbReference type="Gene3D" id="1.20.5.100">
    <property type="entry name" value="Cytochrome c1, transmembrane anchor, C-terminal"/>
    <property type="match status" value="1"/>
</dbReference>
<dbReference type="AlphaFoldDB" id="A0A1N7PXT6"/>
<dbReference type="InterPro" id="IPR008927">
    <property type="entry name" value="6-PGluconate_DH-like_C_sf"/>
</dbReference>
<evidence type="ECO:0000256" key="10">
    <source>
        <dbReference type="PIRSR" id="PIRSR500134-2"/>
    </source>
</evidence>
<evidence type="ECO:0000313" key="14">
    <source>
        <dbReference type="Proteomes" id="UP000185639"/>
    </source>
</evidence>
<dbReference type="Gene3D" id="3.40.50.720">
    <property type="entry name" value="NAD(P)-binding Rossmann-like Domain"/>
    <property type="match status" value="2"/>
</dbReference>
<keyword evidence="6 8" id="KW-0520">NAD</keyword>
<feature type="binding site" evidence="10">
    <location>
        <begin position="139"/>
        <end position="142"/>
    </location>
    <ligand>
        <name>substrate</name>
    </ligand>
</feature>
<dbReference type="SUPFAM" id="SSF51735">
    <property type="entry name" value="NAD(P)-binding Rossmann-fold domains"/>
    <property type="match status" value="1"/>
</dbReference>
<feature type="binding site" evidence="11">
    <location>
        <position position="142"/>
    </location>
    <ligand>
        <name>NAD(+)</name>
        <dbReference type="ChEBI" id="CHEBI:57540"/>
    </ligand>
</feature>
<evidence type="ECO:0000256" key="6">
    <source>
        <dbReference type="ARBA" id="ARBA00023027"/>
    </source>
</evidence>
<dbReference type="Pfam" id="PF00984">
    <property type="entry name" value="UDPG_MGDP_dh"/>
    <property type="match status" value="1"/>
</dbReference>